<feature type="coiled-coil region" evidence="1">
    <location>
        <begin position="45"/>
        <end position="82"/>
    </location>
</feature>
<feature type="region of interest" description="Disordered" evidence="2">
    <location>
        <begin position="1"/>
        <end position="45"/>
    </location>
</feature>
<keyword evidence="1" id="KW-0175">Coiled coil</keyword>
<reference evidence="3" key="1">
    <citation type="submission" date="2022-11" db="EMBL/GenBank/DDBJ databases">
        <authorList>
            <person name="Hyden B.L."/>
            <person name="Feng K."/>
            <person name="Yates T."/>
            <person name="Jawdy S."/>
            <person name="Smart L.B."/>
            <person name="Muchero W."/>
        </authorList>
    </citation>
    <scope>NUCLEOTIDE SEQUENCE</scope>
    <source>
        <tissue evidence="3">Shoot tip</tissue>
    </source>
</reference>
<gene>
    <name evidence="3" type="ORF">OIU85_011766</name>
</gene>
<name>A0A9Q0NTK6_SALVM</name>
<evidence type="ECO:0000313" key="4">
    <source>
        <dbReference type="Proteomes" id="UP001151529"/>
    </source>
</evidence>
<feature type="compositionally biased region" description="Polar residues" evidence="2">
    <location>
        <begin position="283"/>
        <end position="295"/>
    </location>
</feature>
<sequence>MHTIGEQNGQTVQTLADDQNVKPSADEIKKAKKREADKRCRDGKKQKLKDILRQLQNERAGHAKLKKKYAFLNGKLKQSQKDTAEPIIKAYMLLQQTVEEQKKITKQQNTAIEQQNNMIYMLMQQILSLYFETNHLCNFLNFLVTTVMDLIPGTTGFETGETGLSDVRHPNPTINLSRGTTESGGPVFEESLPRSNQVERAHWNTIEQPPLSYGGLTHGGDMSGSHGLYYTSPPRAAMASGSSPMQGPLAPGGQLPFGGTGLPVHHPLGYQSGTTMGSGGLANENSPGLPQSHVSQGLTHLQWGMTPDNTFDTWEAGPPVHQPEGPVIEYPLELPQSQLPQGLPHENNFEQPDSTYGDQFIEFSGCSNNTDGCYI</sequence>
<feature type="region of interest" description="Disordered" evidence="2">
    <location>
        <begin position="274"/>
        <end position="295"/>
    </location>
</feature>
<protein>
    <recommendedName>
        <fullName evidence="5">BZIP domain-containing protein</fullName>
    </recommendedName>
</protein>
<dbReference type="EMBL" id="JAPFFL010000016">
    <property type="protein sequence ID" value="KAJ6675642.1"/>
    <property type="molecule type" value="Genomic_DNA"/>
</dbReference>
<evidence type="ECO:0000313" key="3">
    <source>
        <dbReference type="EMBL" id="KAJ6675642.1"/>
    </source>
</evidence>
<feature type="region of interest" description="Disordered" evidence="2">
    <location>
        <begin position="161"/>
        <end position="190"/>
    </location>
</feature>
<reference evidence="3" key="2">
    <citation type="journal article" date="2023" name="Int. J. Mol. Sci.">
        <title>De Novo Assembly and Annotation of 11 Diverse Shrub Willow (Salix) Genomes Reveals Novel Gene Organization in Sex-Linked Regions.</title>
        <authorList>
            <person name="Hyden B."/>
            <person name="Feng K."/>
            <person name="Yates T.B."/>
            <person name="Jawdy S."/>
            <person name="Cereghino C."/>
            <person name="Smart L.B."/>
            <person name="Muchero W."/>
        </authorList>
    </citation>
    <scope>NUCLEOTIDE SEQUENCE [LARGE SCALE GENOMIC DNA]</scope>
    <source>
        <tissue evidence="3">Shoot tip</tissue>
    </source>
</reference>
<evidence type="ECO:0008006" key="5">
    <source>
        <dbReference type="Google" id="ProtNLM"/>
    </source>
</evidence>
<keyword evidence="4" id="KW-1185">Reference proteome</keyword>
<proteinExistence type="predicted"/>
<accession>A0A9Q0NTK6</accession>
<evidence type="ECO:0000256" key="2">
    <source>
        <dbReference type="SAM" id="MobiDB-lite"/>
    </source>
</evidence>
<dbReference type="Proteomes" id="UP001151529">
    <property type="component" value="Chromosome 14"/>
</dbReference>
<feature type="compositionally biased region" description="Polar residues" evidence="2">
    <location>
        <begin position="172"/>
        <end position="183"/>
    </location>
</feature>
<comment type="caution">
    <text evidence="3">The sequence shown here is derived from an EMBL/GenBank/DDBJ whole genome shotgun (WGS) entry which is preliminary data.</text>
</comment>
<dbReference type="AlphaFoldDB" id="A0A9Q0NTK6"/>
<feature type="compositionally biased region" description="Basic and acidic residues" evidence="2">
    <location>
        <begin position="24"/>
        <end position="45"/>
    </location>
</feature>
<feature type="compositionally biased region" description="Polar residues" evidence="2">
    <location>
        <begin position="1"/>
        <end position="17"/>
    </location>
</feature>
<dbReference type="OrthoDB" id="855967at2759"/>
<evidence type="ECO:0000256" key="1">
    <source>
        <dbReference type="SAM" id="Coils"/>
    </source>
</evidence>
<organism evidence="3 4">
    <name type="scientific">Salix viminalis</name>
    <name type="common">Common osier</name>
    <name type="synonym">Basket willow</name>
    <dbReference type="NCBI Taxonomy" id="40686"/>
    <lineage>
        <taxon>Eukaryota</taxon>
        <taxon>Viridiplantae</taxon>
        <taxon>Streptophyta</taxon>
        <taxon>Embryophyta</taxon>
        <taxon>Tracheophyta</taxon>
        <taxon>Spermatophyta</taxon>
        <taxon>Magnoliopsida</taxon>
        <taxon>eudicotyledons</taxon>
        <taxon>Gunneridae</taxon>
        <taxon>Pentapetalae</taxon>
        <taxon>rosids</taxon>
        <taxon>fabids</taxon>
        <taxon>Malpighiales</taxon>
        <taxon>Salicaceae</taxon>
        <taxon>Saliceae</taxon>
        <taxon>Salix</taxon>
    </lineage>
</organism>